<protein>
    <submittedName>
        <fullName evidence="1">Uncharacterized protein</fullName>
    </submittedName>
</protein>
<name>A0A8S5KZP9_9VIRU</name>
<dbReference type="GeneID" id="80398727"/>
<dbReference type="KEGG" id="vg:80398727"/>
<keyword evidence="2" id="KW-1185">Reference proteome</keyword>
<organism evidence="1 2">
    <name type="scientific">ssRNA phage SRR5466338_3</name>
    <dbReference type="NCBI Taxonomy" id="2786392"/>
    <lineage>
        <taxon>Viruses</taxon>
        <taxon>Riboviria</taxon>
        <taxon>Orthornavirae</taxon>
        <taxon>Lenarviricota</taxon>
        <taxon>Leviviricetes</taxon>
        <taxon>Norzivirales</taxon>
        <taxon>Fiersviridae</taxon>
        <taxon>Olmsdivirus</taxon>
        <taxon>Olmsdivirus lutivivens</taxon>
    </lineage>
</organism>
<evidence type="ECO:0000313" key="2">
    <source>
        <dbReference type="Proteomes" id="UP000680934"/>
    </source>
</evidence>
<proteinExistence type="predicted"/>
<dbReference type="RefSeq" id="YP_010769645.1">
    <property type="nucleotide sequence ID" value="NC_074036.1"/>
</dbReference>
<gene>
    <name evidence="1" type="primary">SRR5466338_3_1</name>
</gene>
<dbReference type="EMBL" id="BK013626">
    <property type="protein sequence ID" value="DAD50784.1"/>
    <property type="molecule type" value="Genomic_RNA"/>
</dbReference>
<sequence length="89" mass="10250">MIYRFVEKPHHSSSSVAGLTTDLNGAIPYRYIEYYVTRRLYQLAMQDDLVFEFGSGRDRTDPGLPEAYGPTVYLHDLRSVLSEIENMES</sequence>
<reference evidence="1" key="1">
    <citation type="submission" date="2020-09" db="EMBL/GenBank/DDBJ databases">
        <title>Leviviricetes taxonomy.</title>
        <authorList>
            <person name="Stockdale S.R."/>
            <person name="Callanan J."/>
            <person name="Adriaenssens E.M."/>
            <person name="Kuhn J.H."/>
            <person name="Rumnieks J."/>
            <person name="Shkoporov A."/>
            <person name="Draper L.A."/>
            <person name="Ross P."/>
            <person name="Hill C."/>
        </authorList>
    </citation>
    <scope>NUCLEOTIDE SEQUENCE</scope>
</reference>
<accession>A0A8S5KZP9</accession>
<dbReference type="Proteomes" id="UP000680934">
    <property type="component" value="Segment"/>
</dbReference>
<evidence type="ECO:0000313" key="1">
    <source>
        <dbReference type="EMBL" id="DAD50784.1"/>
    </source>
</evidence>